<dbReference type="PANTHER" id="PTHR30508:SF1">
    <property type="entry name" value="UPF0051 PROTEIN ABCI8, CHLOROPLASTIC-RELATED"/>
    <property type="match status" value="1"/>
</dbReference>
<dbReference type="InterPro" id="IPR045595">
    <property type="entry name" value="SufBD_N"/>
</dbReference>
<comment type="similarity">
    <text evidence="1">Belongs to the iron-sulfur cluster assembly SufBD family.</text>
</comment>
<dbReference type="PANTHER" id="PTHR30508">
    <property type="entry name" value="FES CLUSTER ASSEMBLY PROTEIN SUF"/>
    <property type="match status" value="1"/>
</dbReference>
<gene>
    <name evidence="4" type="ORF">KSL82_07560</name>
</gene>
<evidence type="ECO:0000259" key="3">
    <source>
        <dbReference type="Pfam" id="PF19295"/>
    </source>
</evidence>
<name>A0ABS6IYP5_9LACO</name>
<sequence>MNEELLKTVQKASQGQPDWLQKKRSLAIMLQKRFPLANHQQAWLAKWQQPSIAGNDESLSLNHDGDDFVALPINVAVQKYPELLQENLMEKAVRWQDNQLNALHLALMDTGQFIYVPDETKLEKPLKIELVTRSNNPHNLIIVGAGAQVTIIEEGSYETQAPLYTATEILMGAGAQVKFCQNNSYYGNLVCQAVHSYQARSSKLDVEGIIPKNQHGYSSFYSFLDGSDARWNVQLASMVEADCQQEVVTQVDGYGENTSAQVNEWGWVAPNAQLKWGKLATVDDEPLELHQHRVIASSAKTVVNDQEETSHFNAPDDFFKTQLPASSWLARLS</sequence>
<organism evidence="4 5">
    <name type="scientific">Limosilactobacillus portuensis</name>
    <dbReference type="NCBI Taxonomy" id="2742601"/>
    <lineage>
        <taxon>Bacteria</taxon>
        <taxon>Bacillati</taxon>
        <taxon>Bacillota</taxon>
        <taxon>Bacilli</taxon>
        <taxon>Lactobacillales</taxon>
        <taxon>Lactobacillaceae</taxon>
        <taxon>Limosilactobacillus</taxon>
    </lineage>
</organism>
<feature type="domain" description="SUF system FeS cluster assembly SufBD core" evidence="2">
    <location>
        <begin position="134"/>
        <end position="266"/>
    </location>
</feature>
<evidence type="ECO:0000259" key="2">
    <source>
        <dbReference type="Pfam" id="PF01458"/>
    </source>
</evidence>
<evidence type="ECO:0000313" key="4">
    <source>
        <dbReference type="EMBL" id="MBU9695744.1"/>
    </source>
</evidence>
<dbReference type="Proteomes" id="UP001196248">
    <property type="component" value="Unassembled WGS sequence"/>
</dbReference>
<dbReference type="Pfam" id="PF19295">
    <property type="entry name" value="SufBD_N"/>
    <property type="match status" value="1"/>
</dbReference>
<proteinExistence type="inferred from homology"/>
<accession>A0ABS6IYP5</accession>
<dbReference type="Pfam" id="PF01458">
    <property type="entry name" value="SUFBD_core"/>
    <property type="match status" value="1"/>
</dbReference>
<dbReference type="InterPro" id="IPR037284">
    <property type="entry name" value="SUF_FeS_clus_asmbl_SufBD_sf"/>
</dbReference>
<feature type="domain" description="SUF system FeS cluster assembly SufBD N-terminal" evidence="3">
    <location>
        <begin position="73"/>
        <end position="128"/>
    </location>
</feature>
<reference evidence="4 5" key="1">
    <citation type="submission" date="2021-06" db="EMBL/GenBank/DDBJ databases">
        <title>Limosilactobacillus angelus sp. nov., isolated from the human vagina.</title>
        <authorList>
            <person name="Chen Y.-S."/>
        </authorList>
    </citation>
    <scope>NUCLEOTIDE SEQUENCE [LARGE SCALE GENOMIC DNA]</scope>
    <source>
        <strain evidence="4 5">P5L02</strain>
    </source>
</reference>
<dbReference type="SUPFAM" id="SSF101960">
    <property type="entry name" value="Stabilizer of iron transporter SufD"/>
    <property type="match status" value="1"/>
</dbReference>
<dbReference type="InterPro" id="IPR055346">
    <property type="entry name" value="Fe-S_cluster_assembly_SufBD"/>
</dbReference>
<evidence type="ECO:0000256" key="1">
    <source>
        <dbReference type="ARBA" id="ARBA00043967"/>
    </source>
</evidence>
<evidence type="ECO:0000313" key="5">
    <source>
        <dbReference type="Proteomes" id="UP001196248"/>
    </source>
</evidence>
<dbReference type="EMBL" id="JAHPJJ010000017">
    <property type="protein sequence ID" value="MBU9695744.1"/>
    <property type="molecule type" value="Genomic_DNA"/>
</dbReference>
<comment type="caution">
    <text evidence="4">The sequence shown here is derived from an EMBL/GenBank/DDBJ whole genome shotgun (WGS) entry which is preliminary data.</text>
</comment>
<keyword evidence="5" id="KW-1185">Reference proteome</keyword>
<protein>
    <submittedName>
        <fullName evidence="4">SufD family Fe-S cluster assembly protein</fullName>
    </submittedName>
</protein>
<dbReference type="InterPro" id="IPR000825">
    <property type="entry name" value="SUF_FeS_clus_asmbl_SufBD_core"/>
</dbReference>
<dbReference type="RefSeq" id="WP_102169088.1">
    <property type="nucleotide sequence ID" value="NZ_JAHPJJ010000017.1"/>
</dbReference>